<sequence length="49" mass="5742">MYVQNHQFLFVLPVCNICSKCSMKICDNFPVVRVQCLLNFWSKSLKSTQ</sequence>
<proteinExistence type="predicted"/>
<evidence type="ECO:0000313" key="1">
    <source>
        <dbReference type="EMBL" id="JAE01348.1"/>
    </source>
</evidence>
<organism evidence="1">
    <name type="scientific">Arundo donax</name>
    <name type="common">Giant reed</name>
    <name type="synonym">Donax arundinaceus</name>
    <dbReference type="NCBI Taxonomy" id="35708"/>
    <lineage>
        <taxon>Eukaryota</taxon>
        <taxon>Viridiplantae</taxon>
        <taxon>Streptophyta</taxon>
        <taxon>Embryophyta</taxon>
        <taxon>Tracheophyta</taxon>
        <taxon>Spermatophyta</taxon>
        <taxon>Magnoliopsida</taxon>
        <taxon>Liliopsida</taxon>
        <taxon>Poales</taxon>
        <taxon>Poaceae</taxon>
        <taxon>PACMAD clade</taxon>
        <taxon>Arundinoideae</taxon>
        <taxon>Arundineae</taxon>
        <taxon>Arundo</taxon>
    </lineage>
</organism>
<protein>
    <submittedName>
        <fullName evidence="1">Uncharacterized protein</fullName>
    </submittedName>
</protein>
<accession>A0A0A9EZ81</accession>
<dbReference type="EMBL" id="GBRH01196548">
    <property type="protein sequence ID" value="JAE01348.1"/>
    <property type="molecule type" value="Transcribed_RNA"/>
</dbReference>
<reference evidence="1" key="2">
    <citation type="journal article" date="2015" name="Data Brief">
        <title>Shoot transcriptome of the giant reed, Arundo donax.</title>
        <authorList>
            <person name="Barrero R.A."/>
            <person name="Guerrero F.D."/>
            <person name="Moolhuijzen P."/>
            <person name="Goolsby J.A."/>
            <person name="Tidwell J."/>
            <person name="Bellgard S.E."/>
            <person name="Bellgard M.I."/>
        </authorList>
    </citation>
    <scope>NUCLEOTIDE SEQUENCE</scope>
    <source>
        <tissue evidence="1">Shoot tissue taken approximately 20 cm above the soil surface</tissue>
    </source>
</reference>
<dbReference type="AlphaFoldDB" id="A0A0A9EZ81"/>
<name>A0A0A9EZ81_ARUDO</name>
<reference evidence="1" key="1">
    <citation type="submission" date="2014-09" db="EMBL/GenBank/DDBJ databases">
        <authorList>
            <person name="Magalhaes I.L.F."/>
            <person name="Oliveira U."/>
            <person name="Santos F.R."/>
            <person name="Vidigal T.H.D.A."/>
            <person name="Brescovit A.D."/>
            <person name="Santos A.J."/>
        </authorList>
    </citation>
    <scope>NUCLEOTIDE SEQUENCE</scope>
    <source>
        <tissue evidence="1">Shoot tissue taken approximately 20 cm above the soil surface</tissue>
    </source>
</reference>